<sequence>MGTIALQLYSIDGVDDETATKVEEVADAGFDGVEFAGIDGSDRDVAEALAETGVEAPSAHVGLEELENDLEGVVERYADLGVSEFVVPYLPPEHFESREAIEETADRLSAVAADLPDGTRLHYHNHDHEFVEVDGEPALVALLSLTDDVLLEPDLGWIGTADHDPVDFLEEYADRVSLVHVKDYEDGGQPVEGGTGDLDLEAVAEVADREGMEWLIYEHEERQDSYETARNGAGYLAPYR</sequence>
<dbReference type="InterPro" id="IPR036237">
    <property type="entry name" value="Xyl_isomerase-like_sf"/>
</dbReference>
<dbReference type="PANTHER" id="PTHR12110">
    <property type="entry name" value="HYDROXYPYRUVATE ISOMERASE"/>
    <property type="match status" value="1"/>
</dbReference>
<feature type="domain" description="Xylose isomerase-like TIM barrel" evidence="1">
    <location>
        <begin position="22"/>
        <end position="235"/>
    </location>
</feature>
<comment type="caution">
    <text evidence="2">The sequence shown here is derived from an EMBL/GenBank/DDBJ whole genome shotgun (WGS) entry which is preliminary data.</text>
</comment>
<dbReference type="GO" id="GO:0016853">
    <property type="term" value="F:isomerase activity"/>
    <property type="evidence" value="ECO:0007669"/>
    <property type="project" value="UniProtKB-KW"/>
</dbReference>
<dbReference type="SUPFAM" id="SSF51658">
    <property type="entry name" value="Xylose isomerase-like"/>
    <property type="match status" value="1"/>
</dbReference>
<dbReference type="AlphaFoldDB" id="A0ABD5QJ98"/>
<accession>A0ABD5QJ98</accession>
<keyword evidence="2" id="KW-0413">Isomerase</keyword>
<evidence type="ECO:0000313" key="2">
    <source>
        <dbReference type="EMBL" id="MFC4989778.1"/>
    </source>
</evidence>
<dbReference type="PANTHER" id="PTHR12110:SF41">
    <property type="entry name" value="INOSOSE DEHYDRATASE"/>
    <property type="match status" value="1"/>
</dbReference>
<dbReference type="Proteomes" id="UP001595925">
    <property type="component" value="Unassembled WGS sequence"/>
</dbReference>
<dbReference type="Pfam" id="PF01261">
    <property type="entry name" value="AP_endonuc_2"/>
    <property type="match status" value="1"/>
</dbReference>
<evidence type="ECO:0000313" key="3">
    <source>
        <dbReference type="Proteomes" id="UP001595925"/>
    </source>
</evidence>
<evidence type="ECO:0000259" key="1">
    <source>
        <dbReference type="Pfam" id="PF01261"/>
    </source>
</evidence>
<keyword evidence="3" id="KW-1185">Reference proteome</keyword>
<dbReference type="InterPro" id="IPR050312">
    <property type="entry name" value="IolE/XylAMocC-like"/>
</dbReference>
<dbReference type="RefSeq" id="WP_224828191.1">
    <property type="nucleotide sequence ID" value="NZ_JAIVEF010000004.1"/>
</dbReference>
<proteinExistence type="predicted"/>
<organism evidence="2 3">
    <name type="scientific">Saliphagus infecundisoli</name>
    <dbReference type="NCBI Taxonomy" id="1849069"/>
    <lineage>
        <taxon>Archaea</taxon>
        <taxon>Methanobacteriati</taxon>
        <taxon>Methanobacteriota</taxon>
        <taxon>Stenosarchaea group</taxon>
        <taxon>Halobacteria</taxon>
        <taxon>Halobacteriales</taxon>
        <taxon>Natrialbaceae</taxon>
        <taxon>Saliphagus</taxon>
    </lineage>
</organism>
<protein>
    <submittedName>
        <fullName evidence="2">Sugar phosphate isomerase/epimerase family protein</fullName>
    </submittedName>
</protein>
<gene>
    <name evidence="2" type="ORF">ACFPFO_18845</name>
</gene>
<dbReference type="Gene3D" id="3.20.20.150">
    <property type="entry name" value="Divalent-metal-dependent TIM barrel enzymes"/>
    <property type="match status" value="1"/>
</dbReference>
<dbReference type="InterPro" id="IPR013022">
    <property type="entry name" value="Xyl_isomerase-like_TIM-brl"/>
</dbReference>
<name>A0ABD5QJ98_9EURY</name>
<dbReference type="EMBL" id="JBHSJG010000054">
    <property type="protein sequence ID" value="MFC4989778.1"/>
    <property type="molecule type" value="Genomic_DNA"/>
</dbReference>
<reference evidence="2 3" key="1">
    <citation type="journal article" date="2019" name="Int. J. Syst. Evol. Microbiol.">
        <title>The Global Catalogue of Microorganisms (GCM) 10K type strain sequencing project: providing services to taxonomists for standard genome sequencing and annotation.</title>
        <authorList>
            <consortium name="The Broad Institute Genomics Platform"/>
            <consortium name="The Broad Institute Genome Sequencing Center for Infectious Disease"/>
            <person name="Wu L."/>
            <person name="Ma J."/>
        </authorList>
    </citation>
    <scope>NUCLEOTIDE SEQUENCE [LARGE SCALE GENOMIC DNA]</scope>
    <source>
        <strain evidence="2 3">CGMCC 1.15824</strain>
    </source>
</reference>